<comment type="similarity">
    <text evidence="2 7">Belongs to the DedA family.</text>
</comment>
<keyword evidence="3 7" id="KW-1003">Cell membrane</keyword>
<feature type="transmembrane region" description="Helical" evidence="7">
    <location>
        <begin position="68"/>
        <end position="89"/>
    </location>
</feature>
<dbReference type="AlphaFoldDB" id="A0A127PHV6"/>
<proteinExistence type="inferred from homology"/>
<dbReference type="EMBL" id="CP013232">
    <property type="protein sequence ID" value="AMO96991.1"/>
    <property type="molecule type" value="Genomic_DNA"/>
</dbReference>
<feature type="domain" description="VTT" evidence="8">
    <location>
        <begin position="48"/>
        <end position="172"/>
    </location>
</feature>
<evidence type="ECO:0000259" key="8">
    <source>
        <dbReference type="Pfam" id="PF09335"/>
    </source>
</evidence>
<evidence type="ECO:0000256" key="2">
    <source>
        <dbReference type="ARBA" id="ARBA00010792"/>
    </source>
</evidence>
<dbReference type="Proteomes" id="UP000072421">
    <property type="component" value="Chromosome"/>
</dbReference>
<evidence type="ECO:0000256" key="5">
    <source>
        <dbReference type="ARBA" id="ARBA00022989"/>
    </source>
</evidence>
<dbReference type="Pfam" id="PF09335">
    <property type="entry name" value="VTT_dom"/>
    <property type="match status" value="1"/>
</dbReference>
<dbReference type="OrthoDB" id="9813426at2"/>
<evidence type="ECO:0000256" key="1">
    <source>
        <dbReference type="ARBA" id="ARBA00004651"/>
    </source>
</evidence>
<keyword evidence="5 7" id="KW-1133">Transmembrane helix</keyword>
<dbReference type="PATRIC" id="fig|158899.10.peg.4357"/>
<organism evidence="9">
    <name type="scientific">Collimonas fungivorans</name>
    <dbReference type="NCBI Taxonomy" id="158899"/>
    <lineage>
        <taxon>Bacteria</taxon>
        <taxon>Pseudomonadati</taxon>
        <taxon>Pseudomonadota</taxon>
        <taxon>Betaproteobacteria</taxon>
        <taxon>Burkholderiales</taxon>
        <taxon>Oxalobacteraceae</taxon>
        <taxon>Collimonas</taxon>
    </lineage>
</organism>
<keyword evidence="4 7" id="KW-0812">Transmembrane</keyword>
<dbReference type="PANTHER" id="PTHR30353:SF0">
    <property type="entry name" value="TRANSMEMBRANE PROTEIN"/>
    <property type="match status" value="1"/>
</dbReference>
<comment type="subcellular location">
    <subcellularLocation>
        <location evidence="1 7">Cell membrane</location>
        <topology evidence="1 7">Multi-pass membrane protein</topology>
    </subcellularLocation>
</comment>
<dbReference type="GO" id="GO:0005886">
    <property type="term" value="C:plasma membrane"/>
    <property type="evidence" value="ECO:0007669"/>
    <property type="project" value="UniProtKB-SubCell"/>
</dbReference>
<feature type="transmembrane region" description="Helical" evidence="7">
    <location>
        <begin position="187"/>
        <end position="208"/>
    </location>
</feature>
<evidence type="ECO:0000313" key="9">
    <source>
        <dbReference type="EMBL" id="AMO96991.1"/>
    </source>
</evidence>
<dbReference type="RefSeq" id="WP_061541436.1">
    <property type="nucleotide sequence ID" value="NZ_CP013232.1"/>
</dbReference>
<evidence type="ECO:0000256" key="4">
    <source>
        <dbReference type="ARBA" id="ARBA00022692"/>
    </source>
</evidence>
<feature type="transmembrane region" description="Helical" evidence="7">
    <location>
        <begin position="154"/>
        <end position="175"/>
    </location>
</feature>
<accession>A0A127PHV6</accession>
<protein>
    <recommendedName>
        <fullName evidence="8">VTT domain-containing protein</fullName>
    </recommendedName>
</protein>
<dbReference type="PANTHER" id="PTHR30353">
    <property type="entry name" value="INNER MEMBRANE PROTEIN DEDA-RELATED"/>
    <property type="match status" value="1"/>
</dbReference>
<dbReference type="InterPro" id="IPR032816">
    <property type="entry name" value="VTT_dom"/>
</dbReference>
<gene>
    <name evidence="9" type="ORF">CFter6_4397</name>
</gene>
<sequence>MDFMQFVDIILHVDKSLGFLIKEYGSLIYMVLFLIVFCETGLVVLPFLPGDTLLFIGGAFCASGEMNIWVLMGLLIVAATTGNTLNYWIGSLIGHKVYTHDYRWLDKKALQKTHAFYEHHGGKTIILSRFVPIVRTFAPFVAGVSEMTFSKFQFFNITGALIWVVGLVSAGYFFGNIPVIRDHLNTIVLIGVGAAVVPVALGGLWKFYKKMRGV</sequence>
<feature type="transmembrane region" description="Helical" evidence="7">
    <location>
        <begin position="27"/>
        <end position="48"/>
    </location>
</feature>
<dbReference type="InterPro" id="IPR032818">
    <property type="entry name" value="DedA-like"/>
</dbReference>
<evidence type="ECO:0000313" key="10">
    <source>
        <dbReference type="Proteomes" id="UP000072421"/>
    </source>
</evidence>
<keyword evidence="6 7" id="KW-0472">Membrane</keyword>
<evidence type="ECO:0000256" key="3">
    <source>
        <dbReference type="ARBA" id="ARBA00022475"/>
    </source>
</evidence>
<name>A0A127PHV6_9BURK</name>
<evidence type="ECO:0000256" key="7">
    <source>
        <dbReference type="RuleBase" id="RU367016"/>
    </source>
</evidence>
<evidence type="ECO:0000256" key="6">
    <source>
        <dbReference type="ARBA" id="ARBA00023136"/>
    </source>
</evidence>
<reference evidence="9 10" key="1">
    <citation type="submission" date="2015-11" db="EMBL/GenBank/DDBJ databases">
        <title>Exploring the genomic traits of fungus-feeding bacterial genus Collimonas.</title>
        <authorList>
            <person name="Song C."/>
            <person name="Schmidt R."/>
            <person name="de Jager V."/>
            <person name="Krzyzanowska D."/>
            <person name="Jongedijk E."/>
            <person name="Cankar K."/>
            <person name="Beekwilder J."/>
            <person name="van Veen A."/>
            <person name="de Boer W."/>
            <person name="van Veen J.A."/>
            <person name="Garbeva P."/>
        </authorList>
    </citation>
    <scope>NUCLEOTIDE SEQUENCE [LARGE SCALE GENOMIC DNA]</scope>
    <source>
        <strain evidence="9 10">Ter6</strain>
    </source>
</reference>